<dbReference type="InterPro" id="IPR038765">
    <property type="entry name" value="Papain-like_cys_pep_sf"/>
</dbReference>
<dbReference type="PROSITE" id="PS00973">
    <property type="entry name" value="USP_2"/>
    <property type="match status" value="1"/>
</dbReference>
<feature type="region of interest" description="Disordered" evidence="4">
    <location>
        <begin position="467"/>
        <end position="496"/>
    </location>
</feature>
<accession>A0A2H1FXK2</accession>
<dbReference type="GO" id="GO:0016579">
    <property type="term" value="P:protein deubiquitination"/>
    <property type="evidence" value="ECO:0007669"/>
    <property type="project" value="InterPro"/>
</dbReference>
<dbReference type="CDD" id="cd02662">
    <property type="entry name" value="Peptidase_C19F"/>
    <property type="match status" value="1"/>
</dbReference>
<feature type="domain" description="USP" evidence="5">
    <location>
        <begin position="41"/>
        <end position="435"/>
    </location>
</feature>
<dbReference type="SMART" id="SM01393">
    <property type="entry name" value="Ribosomal_L32e"/>
    <property type="match status" value="1"/>
</dbReference>
<dbReference type="InterPro" id="IPR018263">
    <property type="entry name" value="Ribosomal_eL32_CS"/>
</dbReference>
<keyword evidence="2" id="KW-0689">Ribosomal protein</keyword>
<evidence type="ECO:0000313" key="7">
    <source>
        <dbReference type="Proteomes" id="UP000245764"/>
    </source>
</evidence>
<evidence type="ECO:0000313" key="6">
    <source>
        <dbReference type="EMBL" id="SMR46037.1"/>
    </source>
</evidence>
<dbReference type="GO" id="GO:0006412">
    <property type="term" value="P:translation"/>
    <property type="evidence" value="ECO:0007669"/>
    <property type="project" value="InterPro"/>
</dbReference>
<protein>
    <recommendedName>
        <fullName evidence="5">USP domain-containing protein</fullName>
    </recommendedName>
</protein>
<dbReference type="InterPro" id="IPR001394">
    <property type="entry name" value="Peptidase_C19_UCH"/>
</dbReference>
<evidence type="ECO:0000256" key="2">
    <source>
        <dbReference type="ARBA" id="ARBA00022980"/>
    </source>
</evidence>
<dbReference type="SUPFAM" id="SSF52042">
    <property type="entry name" value="Ribosomal protein L32e"/>
    <property type="match status" value="1"/>
</dbReference>
<keyword evidence="3" id="KW-0687">Ribonucleoprotein</keyword>
<dbReference type="Gene3D" id="3.90.70.10">
    <property type="entry name" value="Cysteine proteinases"/>
    <property type="match status" value="1"/>
</dbReference>
<dbReference type="PANTHER" id="PTHR23413:SF1">
    <property type="entry name" value="RIBOSOMAL PROTEIN L32"/>
    <property type="match status" value="1"/>
</dbReference>
<dbReference type="PROSITE" id="PS00580">
    <property type="entry name" value="RIBOSOMAL_L32E"/>
    <property type="match status" value="1"/>
</dbReference>
<dbReference type="Proteomes" id="UP000245764">
    <property type="component" value="Chromosome 2"/>
</dbReference>
<evidence type="ECO:0000256" key="3">
    <source>
        <dbReference type="ARBA" id="ARBA00023274"/>
    </source>
</evidence>
<dbReference type="InterPro" id="IPR036351">
    <property type="entry name" value="Ribosomal_eL32_sf"/>
</dbReference>
<feature type="compositionally biased region" description="Acidic residues" evidence="4">
    <location>
        <begin position="484"/>
        <end position="494"/>
    </location>
</feature>
<dbReference type="GO" id="GO:0003735">
    <property type="term" value="F:structural constituent of ribosome"/>
    <property type="evidence" value="ECO:0007669"/>
    <property type="project" value="InterPro"/>
</dbReference>
<feature type="compositionally biased region" description="Low complexity" evidence="4">
    <location>
        <begin position="472"/>
        <end position="483"/>
    </location>
</feature>
<reference evidence="7" key="1">
    <citation type="submission" date="2017-05" db="EMBL/GenBank/DDBJ databases">
        <authorList>
            <person name="Song R."/>
            <person name="Chenine A.L."/>
            <person name="Ruprecht R.M."/>
        </authorList>
    </citation>
    <scope>NUCLEOTIDE SEQUENCE [LARGE SCALE GENOMIC DNA]</scope>
</reference>
<sequence>MGLGGHALLQKGESIGMGGVMRRASMIAGARPVVVTSDAPAGLGNWDNSCYQNSVLQALASLVSLRSWLSVSEPPGAGPETSTNTALQTTIAKLRDPANNGNHIWTPAKLKNMSSWQQQDAQEYFSKIVDELEKEATRAAALKKQPGLETLVDAQHEGGNDQDVLRNPLEGMTAQRVTCTQCGFSEGFSMIPFNCLTVPLGSSFDQDLEDCLDEYTKSEDIEGVECNSCTLIQAESQLKQMLLTSKSGDATSPPQSIAMPPELRAQIEARLLAIQHALEMDDFSDKTLKQDCQISPKAYASTTKEREAVLARAPKSLAIHINRSIFDELTGAQRKNHAHVRYPAILDLEPWMASFCSTPTRYALQAVVTHYGRHENGHYICYKKHPRRLDDEVELDEDVPQKESWWRLSDEDVSLAPEEDVLGQGGVFMLFYERVSDDSSATLLDVVPEAVEESLPFDAVKEAATVDNEDGTAASSAASVVSESEAETEVEEDDARVSVEATAKPSLPPAPMLRTASPTIIRHEMGMGRPEAPTFCVHGPVTMVAAKKHVPIVKKVTARFNRHQSDRFMRVDPSWRKPKGIDNRVRRRFKGQAAMPKIGYGNNRKTRHMMPSGHKAFLVNNIRDLDLLLMHNRTYAAEIAHAVSSRKRIELVARAKQLGVKVTNGKAKITSES</sequence>
<evidence type="ECO:0000259" key="5">
    <source>
        <dbReference type="PROSITE" id="PS50235"/>
    </source>
</evidence>
<name>A0A2H1FXK2_ZYMTR</name>
<dbReference type="PANTHER" id="PTHR23413">
    <property type="entry name" value="60S RIBOSOMAL PROTEIN L32 AND DNA-DIRECTED RNA POLYMERASE II, SUBUNIT N"/>
    <property type="match status" value="1"/>
</dbReference>
<organism evidence="6 7">
    <name type="scientific">Zymoseptoria tritici ST99CH_1E4</name>
    <dbReference type="NCBI Taxonomy" id="1276532"/>
    <lineage>
        <taxon>Eukaryota</taxon>
        <taxon>Fungi</taxon>
        <taxon>Dikarya</taxon>
        <taxon>Ascomycota</taxon>
        <taxon>Pezizomycotina</taxon>
        <taxon>Dothideomycetes</taxon>
        <taxon>Dothideomycetidae</taxon>
        <taxon>Mycosphaerellales</taxon>
        <taxon>Mycosphaerellaceae</taxon>
        <taxon>Zymoseptoria</taxon>
    </lineage>
</organism>
<dbReference type="AlphaFoldDB" id="A0A2H1FXK2"/>
<dbReference type="GO" id="GO:0004843">
    <property type="term" value="F:cysteine-type deubiquitinase activity"/>
    <property type="evidence" value="ECO:0007669"/>
    <property type="project" value="InterPro"/>
</dbReference>
<dbReference type="InterPro" id="IPR001515">
    <property type="entry name" value="Ribosomal_eL32"/>
</dbReference>
<dbReference type="CDD" id="cd00513">
    <property type="entry name" value="Ribosomal_L32_L32e"/>
    <property type="match status" value="1"/>
</dbReference>
<gene>
    <name evidence="6" type="ORF">ZT1E4_G2655</name>
</gene>
<dbReference type="InterPro" id="IPR028889">
    <property type="entry name" value="USP"/>
</dbReference>
<dbReference type="Pfam" id="PF00443">
    <property type="entry name" value="UCH"/>
    <property type="match status" value="1"/>
</dbReference>
<evidence type="ECO:0000256" key="1">
    <source>
        <dbReference type="ARBA" id="ARBA00008431"/>
    </source>
</evidence>
<comment type="similarity">
    <text evidence="1">Belongs to the eukaryotic ribosomal protein eL32 family.</text>
</comment>
<dbReference type="SUPFAM" id="SSF54001">
    <property type="entry name" value="Cysteine proteinases"/>
    <property type="match status" value="1"/>
</dbReference>
<dbReference type="EMBL" id="LT854254">
    <property type="protein sequence ID" value="SMR46037.1"/>
    <property type="molecule type" value="Genomic_DNA"/>
</dbReference>
<dbReference type="InterPro" id="IPR018200">
    <property type="entry name" value="USP_CS"/>
</dbReference>
<dbReference type="GO" id="GO:0022625">
    <property type="term" value="C:cytosolic large ribosomal subunit"/>
    <property type="evidence" value="ECO:0007669"/>
    <property type="project" value="TreeGrafter"/>
</dbReference>
<proteinExistence type="inferred from homology"/>
<dbReference type="PROSITE" id="PS50235">
    <property type="entry name" value="USP_3"/>
    <property type="match status" value="1"/>
</dbReference>
<dbReference type="Pfam" id="PF01655">
    <property type="entry name" value="Ribosomal_L32e"/>
    <property type="match status" value="1"/>
</dbReference>
<evidence type="ECO:0000256" key="4">
    <source>
        <dbReference type="SAM" id="MobiDB-lite"/>
    </source>
</evidence>